<feature type="compositionally biased region" description="Basic and acidic residues" evidence="1">
    <location>
        <begin position="8"/>
        <end position="35"/>
    </location>
</feature>
<protein>
    <submittedName>
        <fullName evidence="2">Uncharacterized protein</fullName>
    </submittedName>
</protein>
<reference evidence="2 3" key="1">
    <citation type="submission" date="2024-04" db="EMBL/GenBank/DDBJ databases">
        <authorList>
            <person name="Fracassetti M."/>
        </authorList>
    </citation>
    <scope>NUCLEOTIDE SEQUENCE [LARGE SCALE GENOMIC DNA]</scope>
</reference>
<feature type="region of interest" description="Disordered" evidence="1">
    <location>
        <begin position="1"/>
        <end position="40"/>
    </location>
</feature>
<accession>A0AAV2G8I3</accession>
<gene>
    <name evidence="2" type="ORF">LTRI10_LOCUS46690</name>
</gene>
<evidence type="ECO:0000313" key="3">
    <source>
        <dbReference type="Proteomes" id="UP001497516"/>
    </source>
</evidence>
<evidence type="ECO:0000256" key="1">
    <source>
        <dbReference type="SAM" id="MobiDB-lite"/>
    </source>
</evidence>
<name>A0AAV2G8I3_9ROSI</name>
<proteinExistence type="predicted"/>
<dbReference type="Proteomes" id="UP001497516">
    <property type="component" value="Chromosome 8"/>
</dbReference>
<dbReference type="AlphaFoldDB" id="A0AAV2G8I3"/>
<keyword evidence="3" id="KW-1185">Reference proteome</keyword>
<organism evidence="2 3">
    <name type="scientific">Linum trigynum</name>
    <dbReference type="NCBI Taxonomy" id="586398"/>
    <lineage>
        <taxon>Eukaryota</taxon>
        <taxon>Viridiplantae</taxon>
        <taxon>Streptophyta</taxon>
        <taxon>Embryophyta</taxon>
        <taxon>Tracheophyta</taxon>
        <taxon>Spermatophyta</taxon>
        <taxon>Magnoliopsida</taxon>
        <taxon>eudicotyledons</taxon>
        <taxon>Gunneridae</taxon>
        <taxon>Pentapetalae</taxon>
        <taxon>rosids</taxon>
        <taxon>fabids</taxon>
        <taxon>Malpighiales</taxon>
        <taxon>Linaceae</taxon>
        <taxon>Linum</taxon>
    </lineage>
</organism>
<evidence type="ECO:0000313" key="2">
    <source>
        <dbReference type="EMBL" id="CAL1406998.1"/>
    </source>
</evidence>
<dbReference type="EMBL" id="OZ034821">
    <property type="protein sequence ID" value="CAL1406998.1"/>
    <property type="molecule type" value="Genomic_DNA"/>
</dbReference>
<sequence>MITRHNSALKEAEKTSDDQEERYSRRTSSDRETVLSRKQNHVLRTATWKSRCSEQHHRNINITTCS</sequence>